<gene>
    <name evidence="1" type="ORF">AEK19_MT2240</name>
</gene>
<geneLocation type="mitochondrion" evidence="1"/>
<dbReference type="EMBL" id="KY774314">
    <property type="protein sequence ID" value="ART32385.1"/>
    <property type="molecule type" value="Genomic_DNA"/>
</dbReference>
<reference evidence="1" key="1">
    <citation type="submission" date="2017-03" db="EMBL/GenBank/DDBJ databases">
        <title>The mitochondrial genome of the carnivorous plant Utricularia reniformis (Lentibulariaceae): structure, comparative analysis and evolutionary landmarks.</title>
        <authorList>
            <person name="Silva S.R."/>
            <person name="Alvarenga D.O."/>
            <person name="Michael T.P."/>
            <person name="Miranda V.F.O."/>
            <person name="Varani A.M."/>
        </authorList>
    </citation>
    <scope>NUCLEOTIDE SEQUENCE</scope>
</reference>
<organism evidence="1">
    <name type="scientific">Utricularia reniformis</name>
    <dbReference type="NCBI Taxonomy" id="192314"/>
    <lineage>
        <taxon>Eukaryota</taxon>
        <taxon>Viridiplantae</taxon>
        <taxon>Streptophyta</taxon>
        <taxon>Embryophyta</taxon>
        <taxon>Tracheophyta</taxon>
        <taxon>Spermatophyta</taxon>
        <taxon>Magnoliopsida</taxon>
        <taxon>eudicotyledons</taxon>
        <taxon>Gunneridae</taxon>
        <taxon>Pentapetalae</taxon>
        <taxon>asterids</taxon>
        <taxon>lamiids</taxon>
        <taxon>Lamiales</taxon>
        <taxon>Lentibulariaceae</taxon>
        <taxon>Utricularia</taxon>
    </lineage>
</organism>
<evidence type="ECO:0000313" key="1">
    <source>
        <dbReference type="EMBL" id="ART32385.1"/>
    </source>
</evidence>
<dbReference type="AlphaFoldDB" id="A0A1Y0B4K5"/>
<accession>A0A1Y0B4K5</accession>
<protein>
    <submittedName>
        <fullName evidence="1">Uncharacterized protein</fullName>
    </submittedName>
</protein>
<name>A0A1Y0B4K5_9LAMI</name>
<keyword evidence="1" id="KW-0496">Mitochondrion</keyword>
<sequence length="39" mass="4464">MFDLQYVTRKSAAQWPSILHNFQQKRASGVVVTSLKRAT</sequence>
<proteinExistence type="predicted"/>